<organism evidence="2 3">
    <name type="scientific">Sitophilus oryzae</name>
    <name type="common">Rice weevil</name>
    <name type="synonym">Curculio oryzae</name>
    <dbReference type="NCBI Taxonomy" id="7048"/>
    <lineage>
        <taxon>Eukaryota</taxon>
        <taxon>Metazoa</taxon>
        <taxon>Ecdysozoa</taxon>
        <taxon>Arthropoda</taxon>
        <taxon>Hexapoda</taxon>
        <taxon>Insecta</taxon>
        <taxon>Pterygota</taxon>
        <taxon>Neoptera</taxon>
        <taxon>Endopterygota</taxon>
        <taxon>Coleoptera</taxon>
        <taxon>Polyphaga</taxon>
        <taxon>Cucujiformia</taxon>
        <taxon>Curculionidae</taxon>
        <taxon>Dryophthorinae</taxon>
        <taxon>Sitophilus</taxon>
    </lineage>
</organism>
<reference evidence="3" key="1">
    <citation type="submission" date="2025-08" db="UniProtKB">
        <authorList>
            <consortium name="RefSeq"/>
        </authorList>
    </citation>
    <scope>IDENTIFICATION</scope>
    <source>
        <tissue evidence="3">Gonads</tissue>
    </source>
</reference>
<name>A0A6J2XNA4_SITOR</name>
<accession>A0A6J2XNA4</accession>
<evidence type="ECO:0000313" key="3">
    <source>
        <dbReference type="RefSeq" id="XP_030752139.1"/>
    </source>
</evidence>
<dbReference type="OrthoDB" id="6734498at2759"/>
<feature type="coiled-coil region" evidence="1">
    <location>
        <begin position="134"/>
        <end position="168"/>
    </location>
</feature>
<keyword evidence="1" id="KW-0175">Coiled coil</keyword>
<dbReference type="GeneID" id="115879442"/>
<sequence>MESKKQFKEESNNLIKINNEDRSSISNFEDQFDFNTQTENLLKENVGNKAFENIKNIFEKTQTIKKVADIKHQEIQTQFKELRERLSQSSECLQRMKNGIENIKFSYQSKIYDMQQSLTPGDFFDPEKNPLQTKEDMARHMEEIKDKIEKIQKQISAHKEKQEKVTKSYVEAFENVSQTLNCIDNGTYSSCNVENVNKE</sequence>
<dbReference type="AlphaFoldDB" id="A0A6J2XNA4"/>
<protein>
    <submittedName>
        <fullName evidence="3">Uncharacterized protein LOC115879442</fullName>
    </submittedName>
</protein>
<keyword evidence="2" id="KW-1185">Reference proteome</keyword>
<dbReference type="InParanoid" id="A0A6J2XNA4"/>
<proteinExistence type="predicted"/>
<evidence type="ECO:0000313" key="2">
    <source>
        <dbReference type="Proteomes" id="UP000504635"/>
    </source>
</evidence>
<dbReference type="Proteomes" id="UP000504635">
    <property type="component" value="Unplaced"/>
</dbReference>
<dbReference type="RefSeq" id="XP_030752139.1">
    <property type="nucleotide sequence ID" value="XM_030896279.1"/>
</dbReference>
<gene>
    <name evidence="3" type="primary">LOC115879442</name>
</gene>
<dbReference type="KEGG" id="soy:115879442"/>
<evidence type="ECO:0000256" key="1">
    <source>
        <dbReference type="SAM" id="Coils"/>
    </source>
</evidence>